<name>A0AAD9Z6R9_9LECA</name>
<evidence type="ECO:0000313" key="1">
    <source>
        <dbReference type="EMBL" id="KAK3171888.1"/>
    </source>
</evidence>
<sequence>MATSLPDDLLHMVCDQLWEQRDFDTLYHCACSGKQLAIPALASIYRIHDVAPITSAGSEEIEISANEKTSMKRREQVFDKRTSMWRTIILSSMGKTLFPYSKYIRTLRVQDLEDLLDPQDPGFRDKITTTENRAHRISAFFTGELAKFEVKKSVKFQKRNHLRLDIEATSNRLTEVIIRQSPMLEELSGTIFHDVLSQCIPQLPNLQHLNVFKGEALEGTGNLFRLHCPLFKSVKFYGWQHPDADHQFATFLNELRPQSLESFEIFSTSQIGAESFLALNCHRETLTELKLMGIKAEAMSALSMLKGCTNLASLFLAENGVATQDLEKRHNDIFLETIAWLCQCKGLKSISIDKMLNAPGLLTPVLLENNIKLTRLELEGYQMWESRNFHQALAHQASLQSLWLKGESNELGQDGQDVEIFVDSLSRLENLTDLRLRDISDAFLDKHLCKLAQSLPKLETWWTSGWGITDAIWSDMASLQNLRRLELSAVTRFTAQGIVDFIFSLGPGNQGLVLSIMMSDTDYDLSEDEQSMIRETIASQVNGRFDFTLIRDPGEGYSDEEDSD</sequence>
<dbReference type="AlphaFoldDB" id="A0AAD9Z6R9"/>
<reference evidence="1" key="1">
    <citation type="submission" date="2022-11" db="EMBL/GenBank/DDBJ databases">
        <title>Chromosomal genome sequence assembly and mating type (MAT) locus characterization of the leprose asexual lichenized fungus Lepraria neglecta (Nyl.) Erichsen.</title>
        <authorList>
            <person name="Allen J.L."/>
            <person name="Pfeffer B."/>
        </authorList>
    </citation>
    <scope>NUCLEOTIDE SEQUENCE</scope>
    <source>
        <strain evidence="1">Allen 5258</strain>
    </source>
</reference>
<dbReference type="InterPro" id="IPR032675">
    <property type="entry name" value="LRR_dom_sf"/>
</dbReference>
<keyword evidence="2" id="KW-1185">Reference proteome</keyword>
<protein>
    <recommendedName>
        <fullName evidence="3">RNI-like protein</fullName>
    </recommendedName>
</protein>
<dbReference type="EMBL" id="JASNWA010000008">
    <property type="protein sequence ID" value="KAK3171888.1"/>
    <property type="molecule type" value="Genomic_DNA"/>
</dbReference>
<gene>
    <name evidence="1" type="ORF">OEA41_003972</name>
</gene>
<organism evidence="1 2">
    <name type="scientific">Lepraria neglecta</name>
    <dbReference type="NCBI Taxonomy" id="209136"/>
    <lineage>
        <taxon>Eukaryota</taxon>
        <taxon>Fungi</taxon>
        <taxon>Dikarya</taxon>
        <taxon>Ascomycota</taxon>
        <taxon>Pezizomycotina</taxon>
        <taxon>Lecanoromycetes</taxon>
        <taxon>OSLEUM clade</taxon>
        <taxon>Lecanoromycetidae</taxon>
        <taxon>Lecanorales</taxon>
        <taxon>Lecanorineae</taxon>
        <taxon>Stereocaulaceae</taxon>
        <taxon>Lepraria</taxon>
    </lineage>
</organism>
<dbReference type="SUPFAM" id="SSF52047">
    <property type="entry name" value="RNI-like"/>
    <property type="match status" value="1"/>
</dbReference>
<evidence type="ECO:0000313" key="2">
    <source>
        <dbReference type="Proteomes" id="UP001276659"/>
    </source>
</evidence>
<dbReference type="Gene3D" id="3.80.10.10">
    <property type="entry name" value="Ribonuclease Inhibitor"/>
    <property type="match status" value="1"/>
</dbReference>
<accession>A0AAD9Z6R9</accession>
<evidence type="ECO:0008006" key="3">
    <source>
        <dbReference type="Google" id="ProtNLM"/>
    </source>
</evidence>
<comment type="caution">
    <text evidence="1">The sequence shown here is derived from an EMBL/GenBank/DDBJ whole genome shotgun (WGS) entry which is preliminary data.</text>
</comment>
<proteinExistence type="predicted"/>
<dbReference type="Proteomes" id="UP001276659">
    <property type="component" value="Unassembled WGS sequence"/>
</dbReference>